<organism evidence="1 2">
    <name type="scientific">Liparis tanakae</name>
    <name type="common">Tanaka's snailfish</name>
    <dbReference type="NCBI Taxonomy" id="230148"/>
    <lineage>
        <taxon>Eukaryota</taxon>
        <taxon>Metazoa</taxon>
        <taxon>Chordata</taxon>
        <taxon>Craniata</taxon>
        <taxon>Vertebrata</taxon>
        <taxon>Euteleostomi</taxon>
        <taxon>Actinopterygii</taxon>
        <taxon>Neopterygii</taxon>
        <taxon>Teleostei</taxon>
        <taxon>Neoteleostei</taxon>
        <taxon>Acanthomorphata</taxon>
        <taxon>Eupercaria</taxon>
        <taxon>Perciformes</taxon>
        <taxon>Cottioidei</taxon>
        <taxon>Cottales</taxon>
        <taxon>Liparidae</taxon>
        <taxon>Liparis</taxon>
    </lineage>
</organism>
<reference evidence="1 2" key="1">
    <citation type="submission" date="2019-03" db="EMBL/GenBank/DDBJ databases">
        <title>First draft genome of Liparis tanakae, snailfish: a comprehensive survey of snailfish specific genes.</title>
        <authorList>
            <person name="Kim W."/>
            <person name="Song I."/>
            <person name="Jeong J.-H."/>
            <person name="Kim D."/>
            <person name="Kim S."/>
            <person name="Ryu S."/>
            <person name="Song J.Y."/>
            <person name="Lee S.K."/>
        </authorList>
    </citation>
    <scope>NUCLEOTIDE SEQUENCE [LARGE SCALE GENOMIC DNA]</scope>
    <source>
        <tissue evidence="1">Muscle</tissue>
    </source>
</reference>
<proteinExistence type="predicted"/>
<keyword evidence="2" id="KW-1185">Reference proteome</keyword>
<accession>A0A4Z2ESN2</accession>
<sequence>MTKCLSSALRVSSLTHAWPRSQWEEPV</sequence>
<gene>
    <name evidence="1" type="ORF">EYF80_057986</name>
</gene>
<dbReference type="EMBL" id="SRLO01003103">
    <property type="protein sequence ID" value="TNN31855.1"/>
    <property type="molecule type" value="Genomic_DNA"/>
</dbReference>
<dbReference type="AlphaFoldDB" id="A0A4Z2ESN2"/>
<evidence type="ECO:0000313" key="1">
    <source>
        <dbReference type="EMBL" id="TNN31855.1"/>
    </source>
</evidence>
<comment type="caution">
    <text evidence="1">The sequence shown here is derived from an EMBL/GenBank/DDBJ whole genome shotgun (WGS) entry which is preliminary data.</text>
</comment>
<evidence type="ECO:0000313" key="2">
    <source>
        <dbReference type="Proteomes" id="UP000314294"/>
    </source>
</evidence>
<protein>
    <submittedName>
        <fullName evidence="1">Uncharacterized protein</fullName>
    </submittedName>
</protein>
<name>A0A4Z2ESN2_9TELE</name>
<dbReference type="Proteomes" id="UP000314294">
    <property type="component" value="Unassembled WGS sequence"/>
</dbReference>